<dbReference type="InterPro" id="IPR002575">
    <property type="entry name" value="Aminoglycoside_PTrfase"/>
</dbReference>
<dbReference type="SUPFAM" id="SSF56112">
    <property type="entry name" value="Protein kinase-like (PK-like)"/>
    <property type="match status" value="1"/>
</dbReference>
<dbReference type="InterPro" id="IPR051678">
    <property type="entry name" value="AGP_Transferase"/>
</dbReference>
<gene>
    <name evidence="2" type="ORF">HIM_06155</name>
</gene>
<feature type="domain" description="Aminoglycoside phosphotransferase" evidence="1">
    <location>
        <begin position="57"/>
        <end position="255"/>
    </location>
</feature>
<dbReference type="PANTHER" id="PTHR21310:SF15">
    <property type="entry name" value="AMINOGLYCOSIDE PHOSPHOTRANSFERASE DOMAIN-CONTAINING PROTEIN"/>
    <property type="match status" value="1"/>
</dbReference>
<evidence type="ECO:0000313" key="2">
    <source>
        <dbReference type="EMBL" id="KJZ74559.1"/>
    </source>
</evidence>
<dbReference type="InterPro" id="IPR011009">
    <property type="entry name" value="Kinase-like_dom_sf"/>
</dbReference>
<evidence type="ECO:0000313" key="3">
    <source>
        <dbReference type="Proteomes" id="UP000054481"/>
    </source>
</evidence>
<reference evidence="2 3" key="1">
    <citation type="journal article" date="2014" name="Genome Biol. Evol.">
        <title>Comparative genomics and transcriptomics analyses reveal divergent lifestyle features of nematode endoparasitic fungus Hirsutella minnesotensis.</title>
        <authorList>
            <person name="Lai Y."/>
            <person name="Liu K."/>
            <person name="Zhang X."/>
            <person name="Zhang X."/>
            <person name="Li K."/>
            <person name="Wang N."/>
            <person name="Shu C."/>
            <person name="Wu Y."/>
            <person name="Wang C."/>
            <person name="Bushley K.E."/>
            <person name="Xiang M."/>
            <person name="Liu X."/>
        </authorList>
    </citation>
    <scope>NUCLEOTIDE SEQUENCE [LARGE SCALE GENOMIC DNA]</scope>
    <source>
        <strain evidence="2 3">3608</strain>
    </source>
</reference>
<dbReference type="PANTHER" id="PTHR21310">
    <property type="entry name" value="AMINOGLYCOSIDE PHOSPHOTRANSFERASE-RELATED-RELATED"/>
    <property type="match status" value="1"/>
</dbReference>
<dbReference type="Proteomes" id="UP000054481">
    <property type="component" value="Unassembled WGS sequence"/>
</dbReference>
<evidence type="ECO:0000259" key="1">
    <source>
        <dbReference type="Pfam" id="PF01636"/>
    </source>
</evidence>
<organism evidence="2 3">
    <name type="scientific">Hirsutella minnesotensis 3608</name>
    <dbReference type="NCBI Taxonomy" id="1043627"/>
    <lineage>
        <taxon>Eukaryota</taxon>
        <taxon>Fungi</taxon>
        <taxon>Dikarya</taxon>
        <taxon>Ascomycota</taxon>
        <taxon>Pezizomycotina</taxon>
        <taxon>Sordariomycetes</taxon>
        <taxon>Hypocreomycetidae</taxon>
        <taxon>Hypocreales</taxon>
        <taxon>Ophiocordycipitaceae</taxon>
        <taxon>Hirsutella</taxon>
    </lineage>
</organism>
<sequence length="288" mass="32920">MSEDLPCAACSWTRKRRESCRYPSHIKLFYECSDRGVWAIGSNLVIKEMGCSPENPEARHTRFLQEHTSIPVQEILDEWTEEGRYFLVTKRVPGITLKEAWPAMSESEKESIAKQTVEYLSQLRKIRSSCVESVGGGPVYSAWLFRGDDGVPHGPFSSSSQIWDEMAKALSHVPENMRRLLQQRIPVAEPYTFTHADLSMGNIIVNNGKVTGIIDWEISGFFPVWWEFAAANIYHDEDDYNWKIMLLQGMEDHTGALEFWLDFRSLSNYPDLDDRGKRLVGDSTSGTK</sequence>
<dbReference type="EMBL" id="KQ030525">
    <property type="protein sequence ID" value="KJZ74559.1"/>
    <property type="molecule type" value="Genomic_DNA"/>
</dbReference>
<keyword evidence="3" id="KW-1185">Reference proteome</keyword>
<protein>
    <recommendedName>
        <fullName evidence="1">Aminoglycoside phosphotransferase domain-containing protein</fullName>
    </recommendedName>
</protein>
<dbReference type="Pfam" id="PF01636">
    <property type="entry name" value="APH"/>
    <property type="match status" value="1"/>
</dbReference>
<dbReference type="Gene3D" id="3.90.1200.10">
    <property type="match status" value="1"/>
</dbReference>
<accession>A0A0F8A519</accession>
<proteinExistence type="predicted"/>
<name>A0A0F8A519_9HYPO</name>
<dbReference type="CDD" id="cd05120">
    <property type="entry name" value="APH_ChoK_like"/>
    <property type="match status" value="1"/>
</dbReference>
<dbReference type="AlphaFoldDB" id="A0A0F8A519"/>
<dbReference type="OrthoDB" id="2906425at2759"/>